<keyword evidence="4 6" id="KW-0689">Ribosomal protein</keyword>
<gene>
    <name evidence="6" type="primary">rplU</name>
    <name evidence="8" type="ordered locus">SSGZ1_0765</name>
</gene>
<dbReference type="HOGENOM" id="CLU_061463_3_1_9"/>
<evidence type="ECO:0000256" key="4">
    <source>
        <dbReference type="ARBA" id="ARBA00022980"/>
    </source>
</evidence>
<dbReference type="HAMAP" id="MF_01363">
    <property type="entry name" value="Ribosomal_bL21"/>
    <property type="match status" value="1"/>
</dbReference>
<evidence type="ECO:0000256" key="2">
    <source>
        <dbReference type="ARBA" id="ARBA00022730"/>
    </source>
</evidence>
<accession>D5AHA7</accession>
<evidence type="ECO:0000313" key="8">
    <source>
        <dbReference type="EMBL" id="ADE31222.1"/>
    </source>
</evidence>
<dbReference type="InterPro" id="IPR018258">
    <property type="entry name" value="Ribosomal_bL21_CS"/>
</dbReference>
<comment type="function">
    <text evidence="6 7">This protein binds to 23S rRNA in the presence of protein L20.</text>
</comment>
<evidence type="ECO:0000256" key="5">
    <source>
        <dbReference type="ARBA" id="ARBA00023274"/>
    </source>
</evidence>
<dbReference type="InterPro" id="IPR001787">
    <property type="entry name" value="Ribosomal_bL21"/>
</dbReference>
<keyword evidence="5 6" id="KW-0687">Ribonucleoprotein</keyword>
<dbReference type="GO" id="GO:0005840">
    <property type="term" value="C:ribosome"/>
    <property type="evidence" value="ECO:0007669"/>
    <property type="project" value="UniProtKB-KW"/>
</dbReference>
<dbReference type="SUPFAM" id="SSF141091">
    <property type="entry name" value="L21p-like"/>
    <property type="match status" value="1"/>
</dbReference>
<evidence type="ECO:0000256" key="7">
    <source>
        <dbReference type="RuleBase" id="RU000562"/>
    </source>
</evidence>
<organism evidence="8 9">
    <name type="scientific">Streptococcus suis (strain GZ1)</name>
    <dbReference type="NCBI Taxonomy" id="423211"/>
    <lineage>
        <taxon>Bacteria</taxon>
        <taxon>Bacillati</taxon>
        <taxon>Bacillota</taxon>
        <taxon>Bacilli</taxon>
        <taxon>Lactobacillales</taxon>
        <taxon>Streptococcaceae</taxon>
        <taxon>Streptococcus</taxon>
    </lineage>
</organism>
<dbReference type="GO" id="GO:0003735">
    <property type="term" value="F:structural constituent of ribosome"/>
    <property type="evidence" value="ECO:0007669"/>
    <property type="project" value="InterPro"/>
</dbReference>
<proteinExistence type="inferred from homology"/>
<evidence type="ECO:0000256" key="6">
    <source>
        <dbReference type="HAMAP-Rule" id="MF_01363"/>
    </source>
</evidence>
<comment type="similarity">
    <text evidence="1 6 7">Belongs to the bacterial ribosomal protein bL21 family.</text>
</comment>
<dbReference type="PROSITE" id="PS01169">
    <property type="entry name" value="RIBOSOMAL_L21"/>
    <property type="match status" value="1"/>
</dbReference>
<reference evidence="8 9" key="1">
    <citation type="journal article" date="2009" name="J. Infect. Dis.">
        <title>Clinical, experimental, and genomic differences between intermediately pathogenic, highly pathogenic, and epidemic Streptococcus suis.</title>
        <authorList>
            <person name="Ye C."/>
            <person name="Zheng H."/>
            <person name="Zhang J."/>
            <person name="Jing H."/>
            <person name="Wang L."/>
            <person name="Xiong Y."/>
            <person name="Wang W."/>
            <person name="Zhou Z."/>
            <person name="Sun Q."/>
            <person name="Luo X."/>
            <person name="Du H."/>
            <person name="Gottschalk M."/>
            <person name="Xu J."/>
        </authorList>
    </citation>
    <scope>NUCLEOTIDE SEQUENCE [LARGE SCALE GENOMIC DNA]</scope>
    <source>
        <strain evidence="8 9">GZ1</strain>
    </source>
</reference>
<dbReference type="EMBL" id="CP000837">
    <property type="protein sequence ID" value="ADE31222.1"/>
    <property type="molecule type" value="Genomic_DNA"/>
</dbReference>
<dbReference type="GO" id="GO:0005737">
    <property type="term" value="C:cytoplasm"/>
    <property type="evidence" value="ECO:0007669"/>
    <property type="project" value="UniProtKB-ARBA"/>
</dbReference>
<dbReference type="PANTHER" id="PTHR21349:SF0">
    <property type="entry name" value="LARGE RIBOSOMAL SUBUNIT PROTEIN BL21M"/>
    <property type="match status" value="1"/>
</dbReference>
<dbReference type="Pfam" id="PF00829">
    <property type="entry name" value="Ribosomal_L21p"/>
    <property type="match status" value="1"/>
</dbReference>
<keyword evidence="2 6" id="KW-0699">rRNA-binding</keyword>
<name>D5AHA7_STRGZ</name>
<evidence type="ECO:0000256" key="3">
    <source>
        <dbReference type="ARBA" id="ARBA00022884"/>
    </source>
</evidence>
<evidence type="ECO:0000313" key="9">
    <source>
        <dbReference type="Proteomes" id="UP000002359"/>
    </source>
</evidence>
<evidence type="ECO:0000256" key="1">
    <source>
        <dbReference type="ARBA" id="ARBA00008563"/>
    </source>
</evidence>
<dbReference type="AlphaFoldDB" id="D5AHA7"/>
<protein>
    <recommendedName>
        <fullName evidence="6">Large ribosomal subunit protein bL21</fullName>
    </recommendedName>
</protein>
<comment type="subunit">
    <text evidence="6">Part of the 50S ribosomal subunit. Contacts protein L20.</text>
</comment>
<dbReference type="InterPro" id="IPR036164">
    <property type="entry name" value="bL21-like_sf"/>
</dbReference>
<keyword evidence="3 6" id="KW-0694">RNA-binding</keyword>
<dbReference type="GO" id="GO:0006412">
    <property type="term" value="P:translation"/>
    <property type="evidence" value="ECO:0007669"/>
    <property type="project" value="UniProtKB-UniRule"/>
</dbReference>
<dbReference type="NCBIfam" id="TIGR00061">
    <property type="entry name" value="L21"/>
    <property type="match status" value="1"/>
</dbReference>
<dbReference type="GO" id="GO:0019843">
    <property type="term" value="F:rRNA binding"/>
    <property type="evidence" value="ECO:0007669"/>
    <property type="project" value="UniProtKB-UniRule"/>
</dbReference>
<dbReference type="PANTHER" id="PTHR21349">
    <property type="entry name" value="50S RIBOSOMAL PROTEIN L21"/>
    <property type="match status" value="1"/>
</dbReference>
<dbReference type="KEGG" id="ssw:SSGZ1_0765"/>
<dbReference type="Proteomes" id="UP000002359">
    <property type="component" value="Chromosome"/>
</dbReference>
<sequence length="129" mass="14177">MVRPTVLGESSHQIRVRPKNHRRCIMSTYAIIKTGGKQVKVEVGQAIYVEKLNVEAGQEVTFEEVVLVGGEKTVVGTPLVAGATVVGTVEKQGKQKKVVTFKYKPKKGSHRKQGHRQPYTKVVINAINA</sequence>
<dbReference type="InterPro" id="IPR028909">
    <property type="entry name" value="bL21-like"/>
</dbReference>
<dbReference type="GO" id="GO:1990904">
    <property type="term" value="C:ribonucleoprotein complex"/>
    <property type="evidence" value="ECO:0007669"/>
    <property type="project" value="UniProtKB-KW"/>
</dbReference>
<dbReference type="PATRIC" id="fig|423211.3.peg.752"/>